<dbReference type="GO" id="GO:0004180">
    <property type="term" value="F:carboxypeptidase activity"/>
    <property type="evidence" value="ECO:0007669"/>
    <property type="project" value="UniProtKB-KW"/>
</dbReference>
<dbReference type="NCBIfam" id="TIGR02069">
    <property type="entry name" value="cyanophycinase"/>
    <property type="match status" value="1"/>
</dbReference>
<comment type="function">
    <text evidence="2">Exopeptidase that catalyzes the hydrolytic cleavage of multi-L-arginyl-poly-L-aspartic acid (cyanophycin; a water-insoluble reserve polymer) into aspartate-arginine dipeptides.</text>
</comment>
<dbReference type="EMBL" id="CP089291">
    <property type="protein sequence ID" value="UOF91805.1"/>
    <property type="molecule type" value="Genomic_DNA"/>
</dbReference>
<evidence type="ECO:0000313" key="9">
    <source>
        <dbReference type="EMBL" id="UOF91805.1"/>
    </source>
</evidence>
<evidence type="ECO:0000256" key="2">
    <source>
        <dbReference type="ARBA" id="ARBA00002039"/>
    </source>
</evidence>
<reference evidence="9" key="1">
    <citation type="submission" date="2021-12" db="EMBL/GenBank/DDBJ databases">
        <title>Alicyclobacillaceae gen. nov., sp. nov., isolated from chalcocite enrichment system.</title>
        <authorList>
            <person name="Jiang Z."/>
        </authorList>
    </citation>
    <scope>NUCLEOTIDE SEQUENCE</scope>
    <source>
        <strain evidence="9">MYW30-H2</strain>
    </source>
</reference>
<dbReference type="PANTHER" id="PTHR36175">
    <property type="entry name" value="CYANOPHYCINASE"/>
    <property type="match status" value="1"/>
</dbReference>
<comment type="similarity">
    <text evidence="3">Belongs to the peptidase S51 family.</text>
</comment>
<protein>
    <recommendedName>
        <fullName evidence="5">Cyanophycinase</fullName>
        <ecNumber evidence="4">3.4.15.6</ecNumber>
    </recommendedName>
</protein>
<accession>A0ABY4CMY2</accession>
<proteinExistence type="inferred from homology"/>
<dbReference type="SUPFAM" id="SSF52317">
    <property type="entry name" value="Class I glutamine amidotransferase-like"/>
    <property type="match status" value="1"/>
</dbReference>
<evidence type="ECO:0000256" key="7">
    <source>
        <dbReference type="ARBA" id="ARBA00022801"/>
    </source>
</evidence>
<evidence type="ECO:0000256" key="8">
    <source>
        <dbReference type="ARBA" id="ARBA00022825"/>
    </source>
</evidence>
<organism evidence="9 10">
    <name type="scientific">Fodinisporobacter ferrooxydans</name>
    <dbReference type="NCBI Taxonomy" id="2901836"/>
    <lineage>
        <taxon>Bacteria</taxon>
        <taxon>Bacillati</taxon>
        <taxon>Bacillota</taxon>
        <taxon>Bacilli</taxon>
        <taxon>Bacillales</taxon>
        <taxon>Alicyclobacillaceae</taxon>
        <taxon>Fodinisporobacter</taxon>
    </lineage>
</organism>
<keyword evidence="8" id="KW-0720">Serine protease</keyword>
<dbReference type="RefSeq" id="WP_347438494.1">
    <property type="nucleotide sequence ID" value="NZ_CP089291.1"/>
</dbReference>
<evidence type="ECO:0000256" key="6">
    <source>
        <dbReference type="ARBA" id="ARBA00022670"/>
    </source>
</evidence>
<sequence length="280" mass="30037">MSQVEGTLVIIGGAEDKKGNCDILREFVKLSGSKHARILVITVATELPIEVGNQYIEVFQRIGVEDVRVLDVSNRDAANSPSAVQQIENATGVFFTGGDQIRITTLLGGTQIDAALHKGLEKGMVLAGTSAGASMMSSTMIVEGTGETNPKIGIVDMAPGMEFIRGVVIDQHFAQRGRLGRLLSAVAQYPHHLGLGIDENTAVVVEGLSFRVIGDGAVSVVDAGSLVYSNLPHLRKDDDLALCGIKLHILPAGYRFHLRDRMPILDGDEDSKREGNRELK</sequence>
<evidence type="ECO:0000256" key="4">
    <source>
        <dbReference type="ARBA" id="ARBA00013115"/>
    </source>
</evidence>
<keyword evidence="7 9" id="KW-0378">Hydrolase</keyword>
<keyword evidence="9" id="KW-0121">Carboxypeptidase</keyword>
<evidence type="ECO:0000256" key="1">
    <source>
        <dbReference type="ARBA" id="ARBA00001092"/>
    </source>
</evidence>
<evidence type="ECO:0000256" key="5">
    <source>
        <dbReference type="ARBA" id="ARBA00015719"/>
    </source>
</evidence>
<name>A0ABY4CMY2_9BACL</name>
<keyword evidence="10" id="KW-1185">Reference proteome</keyword>
<evidence type="ECO:0000313" key="10">
    <source>
        <dbReference type="Proteomes" id="UP000830167"/>
    </source>
</evidence>
<dbReference type="PIRSF" id="PIRSF032067">
    <property type="entry name" value="Cyanophycinase"/>
    <property type="match status" value="1"/>
</dbReference>
<dbReference type="EC" id="3.4.15.6" evidence="4"/>
<evidence type="ECO:0000256" key="3">
    <source>
        <dbReference type="ARBA" id="ARBA00006534"/>
    </source>
</evidence>
<dbReference type="Proteomes" id="UP000830167">
    <property type="component" value="Chromosome"/>
</dbReference>
<dbReference type="Gene3D" id="3.40.50.880">
    <property type="match status" value="1"/>
</dbReference>
<dbReference type="InterPro" id="IPR011811">
    <property type="entry name" value="Peptidase_S51_cyanophycinase"/>
</dbReference>
<dbReference type="CDD" id="cd03145">
    <property type="entry name" value="GAT1_cyanophycinase"/>
    <property type="match status" value="1"/>
</dbReference>
<dbReference type="PANTHER" id="PTHR36175:SF1">
    <property type="entry name" value="CYANOPHYCINASE"/>
    <property type="match status" value="1"/>
</dbReference>
<comment type="catalytic activity">
    <reaction evidence="1">
        <text>[L-4-(L-arginin-2-N-yl)aspartate](n) + H2O = [L-4-(L-arginin-2-N-yl)aspartate](n-1) + L-4-(L-arginin-2-N-yl)aspartate</text>
        <dbReference type="Rhea" id="RHEA:12845"/>
        <dbReference type="Rhea" id="RHEA-COMP:13728"/>
        <dbReference type="Rhea" id="RHEA-COMP:13734"/>
        <dbReference type="ChEBI" id="CHEBI:15377"/>
        <dbReference type="ChEBI" id="CHEBI:137986"/>
        <dbReference type="ChEBI" id="CHEBI:137991"/>
        <dbReference type="EC" id="3.4.15.6"/>
    </reaction>
</comment>
<dbReference type="InterPro" id="IPR005320">
    <property type="entry name" value="Peptidase_S51"/>
</dbReference>
<keyword evidence="6" id="KW-0645">Protease</keyword>
<dbReference type="Pfam" id="PF03575">
    <property type="entry name" value="Peptidase_S51"/>
    <property type="match status" value="1"/>
</dbReference>
<gene>
    <name evidence="9" type="ORF">LSG31_06070</name>
</gene>
<dbReference type="InterPro" id="IPR029062">
    <property type="entry name" value="Class_I_gatase-like"/>
</dbReference>
<dbReference type="GO" id="GO:0008241">
    <property type="term" value="F:peptidyl-dipeptidase activity"/>
    <property type="evidence" value="ECO:0007669"/>
    <property type="project" value="UniProtKB-EC"/>
</dbReference>